<gene>
    <name evidence="1" type="ORF">OLC1_LOCUS18153</name>
</gene>
<proteinExistence type="predicted"/>
<keyword evidence="2" id="KW-1185">Reference proteome</keyword>
<organism evidence="1 2">
    <name type="scientific">Oldenlandia corymbosa var. corymbosa</name>
    <dbReference type="NCBI Taxonomy" id="529605"/>
    <lineage>
        <taxon>Eukaryota</taxon>
        <taxon>Viridiplantae</taxon>
        <taxon>Streptophyta</taxon>
        <taxon>Embryophyta</taxon>
        <taxon>Tracheophyta</taxon>
        <taxon>Spermatophyta</taxon>
        <taxon>Magnoliopsida</taxon>
        <taxon>eudicotyledons</taxon>
        <taxon>Gunneridae</taxon>
        <taxon>Pentapetalae</taxon>
        <taxon>asterids</taxon>
        <taxon>lamiids</taxon>
        <taxon>Gentianales</taxon>
        <taxon>Rubiaceae</taxon>
        <taxon>Rubioideae</taxon>
        <taxon>Spermacoceae</taxon>
        <taxon>Hedyotis-Oldenlandia complex</taxon>
        <taxon>Oldenlandia</taxon>
    </lineage>
</organism>
<dbReference type="AlphaFoldDB" id="A0AAV1DRK5"/>
<name>A0AAV1DRK5_OLDCO</name>
<dbReference type="InterPro" id="IPR037883">
    <property type="entry name" value="Knr4/Smi1-like_sf"/>
</dbReference>
<sequence length="379" mass="43267">MAINSNPKRRVCFSYAAYTKDLIQYLKSCNVPIEKGLTDDEVTSIESHLNCKFPPDFRSVLQEGLPVGPGFPNWRSTSIPELQNLVTTPVLGLCKELIRNRFWLDSWGIRPMDSEEAMKLGKGFLKKVPVLIPVYRNFYIPATPLLAGNPLFYVNGGDVRLWSFDIAGFFHQVELNSGEDVLKRPSLSKLMSVPSWAATEPRRIEFWTDFAERGERLAENGGGSVEYWWSDECFGECLEDVFWRLRNGGWKEKDVREMMMMDDQNSGSSSSLPVIFDRESIDQQVKTLSKTLLQAGWSTEDVIESLGSLENIQFPISSPPPTYDEEQEEEESWFDCNQSICSNWDDEINYQDDYTGNNNTKEVKALKGTEMMNSHPIKV</sequence>
<evidence type="ECO:0000313" key="1">
    <source>
        <dbReference type="EMBL" id="CAI9110520.1"/>
    </source>
</evidence>
<evidence type="ECO:0000313" key="2">
    <source>
        <dbReference type="Proteomes" id="UP001161247"/>
    </source>
</evidence>
<reference evidence="1" key="1">
    <citation type="submission" date="2023-03" db="EMBL/GenBank/DDBJ databases">
        <authorList>
            <person name="Julca I."/>
        </authorList>
    </citation>
    <scope>NUCLEOTIDE SEQUENCE</scope>
</reference>
<dbReference type="EMBL" id="OX459123">
    <property type="protein sequence ID" value="CAI9110520.1"/>
    <property type="molecule type" value="Genomic_DNA"/>
</dbReference>
<dbReference type="Proteomes" id="UP001161247">
    <property type="component" value="Chromosome 6"/>
</dbReference>
<dbReference type="SUPFAM" id="SSF160631">
    <property type="entry name" value="SMI1/KNR4-like"/>
    <property type="match status" value="1"/>
</dbReference>
<accession>A0AAV1DRK5</accession>
<dbReference type="PANTHER" id="PTHR32011:SF6">
    <property type="entry name" value="KNR4_SMI1-LIKE DOMAIN-CONTAINING PROTEIN"/>
    <property type="match status" value="1"/>
</dbReference>
<dbReference type="PANTHER" id="PTHR32011">
    <property type="entry name" value="OS08G0472400 PROTEIN"/>
    <property type="match status" value="1"/>
</dbReference>
<protein>
    <submittedName>
        <fullName evidence="1">OLC1v1010566C1</fullName>
    </submittedName>
</protein>